<gene>
    <name evidence="5" type="ORF">ACFFH7_08380</name>
</gene>
<dbReference type="InterPro" id="IPR036388">
    <property type="entry name" value="WH-like_DNA-bd_sf"/>
</dbReference>
<dbReference type="InterPro" id="IPR036390">
    <property type="entry name" value="WH_DNA-bd_sf"/>
</dbReference>
<evidence type="ECO:0000313" key="6">
    <source>
        <dbReference type="Proteomes" id="UP001589810"/>
    </source>
</evidence>
<keyword evidence="1" id="KW-0805">Transcription regulation</keyword>
<keyword evidence="6" id="KW-1185">Reference proteome</keyword>
<feature type="domain" description="HTH hxlR-type" evidence="4">
    <location>
        <begin position="12"/>
        <end position="106"/>
    </location>
</feature>
<name>A0ABV6MNR4_9PSEU</name>
<accession>A0ABV6MNR4</accession>
<protein>
    <submittedName>
        <fullName evidence="5">Winged helix-turn-helix transcriptional regulator</fullName>
    </submittedName>
</protein>
<comment type="caution">
    <text evidence="5">The sequence shown here is derived from an EMBL/GenBank/DDBJ whole genome shotgun (WGS) entry which is preliminary data.</text>
</comment>
<keyword evidence="3" id="KW-0804">Transcription</keyword>
<evidence type="ECO:0000256" key="1">
    <source>
        <dbReference type="ARBA" id="ARBA00023015"/>
    </source>
</evidence>
<dbReference type="Proteomes" id="UP001589810">
    <property type="component" value="Unassembled WGS sequence"/>
</dbReference>
<keyword evidence="2" id="KW-0238">DNA-binding</keyword>
<organism evidence="5 6">
    <name type="scientific">Kutzneria chonburiensis</name>
    <dbReference type="NCBI Taxonomy" id="1483604"/>
    <lineage>
        <taxon>Bacteria</taxon>
        <taxon>Bacillati</taxon>
        <taxon>Actinomycetota</taxon>
        <taxon>Actinomycetes</taxon>
        <taxon>Pseudonocardiales</taxon>
        <taxon>Pseudonocardiaceae</taxon>
        <taxon>Kutzneria</taxon>
    </lineage>
</organism>
<dbReference type="SUPFAM" id="SSF46785">
    <property type="entry name" value="Winged helix' DNA-binding domain"/>
    <property type="match status" value="1"/>
</dbReference>
<dbReference type="PANTHER" id="PTHR33204">
    <property type="entry name" value="TRANSCRIPTIONAL REGULATOR, MARR FAMILY"/>
    <property type="match status" value="1"/>
</dbReference>
<dbReference type="PROSITE" id="PS51118">
    <property type="entry name" value="HTH_HXLR"/>
    <property type="match status" value="1"/>
</dbReference>
<sequence>MALPSTYAEPNCSLARALEVVGERWTLLIVRDAFFGVRRFGDFATQLKIPRAVLTSRLKSLVQAGVLSRDDSDGTVEYRLTDRGLALWPVIRALLHWGDETYSPDGVKRALFHDVDDGVIDQDNRCQACGAVVPVPEIRIEPGPGYQPSDAELDAVSQQITQPRRLLTPITASRTHTTKD</sequence>
<evidence type="ECO:0000256" key="3">
    <source>
        <dbReference type="ARBA" id="ARBA00023163"/>
    </source>
</evidence>
<evidence type="ECO:0000313" key="5">
    <source>
        <dbReference type="EMBL" id="MFC0541496.1"/>
    </source>
</evidence>
<reference evidence="5 6" key="1">
    <citation type="submission" date="2024-09" db="EMBL/GenBank/DDBJ databases">
        <authorList>
            <person name="Sun Q."/>
            <person name="Mori K."/>
        </authorList>
    </citation>
    <scope>NUCLEOTIDE SEQUENCE [LARGE SCALE GENOMIC DNA]</scope>
    <source>
        <strain evidence="5 6">TBRC 1432</strain>
    </source>
</reference>
<proteinExistence type="predicted"/>
<evidence type="ECO:0000259" key="4">
    <source>
        <dbReference type="PROSITE" id="PS51118"/>
    </source>
</evidence>
<dbReference type="InterPro" id="IPR002577">
    <property type="entry name" value="HTH_HxlR"/>
</dbReference>
<dbReference type="EMBL" id="JBHLUD010000002">
    <property type="protein sequence ID" value="MFC0541496.1"/>
    <property type="molecule type" value="Genomic_DNA"/>
</dbReference>
<dbReference type="Pfam" id="PF01638">
    <property type="entry name" value="HxlR"/>
    <property type="match status" value="1"/>
</dbReference>
<dbReference type="Gene3D" id="1.10.10.10">
    <property type="entry name" value="Winged helix-like DNA-binding domain superfamily/Winged helix DNA-binding domain"/>
    <property type="match status" value="1"/>
</dbReference>
<dbReference type="RefSeq" id="WP_273942489.1">
    <property type="nucleotide sequence ID" value="NZ_CP097263.1"/>
</dbReference>
<evidence type="ECO:0000256" key="2">
    <source>
        <dbReference type="ARBA" id="ARBA00023125"/>
    </source>
</evidence>
<dbReference type="PANTHER" id="PTHR33204:SF18">
    <property type="entry name" value="TRANSCRIPTIONAL REGULATORY PROTEIN"/>
    <property type="match status" value="1"/>
</dbReference>